<dbReference type="AlphaFoldDB" id="A0A6J8EN53"/>
<comment type="similarity">
    <text evidence="1">Belongs to the dynein light chain Tctex-type family.</text>
</comment>
<dbReference type="GO" id="GO:0005737">
    <property type="term" value="C:cytoplasm"/>
    <property type="evidence" value="ECO:0007669"/>
    <property type="project" value="TreeGrafter"/>
</dbReference>
<protein>
    <submittedName>
        <fullName evidence="2">Uncharacterized protein</fullName>
    </submittedName>
</protein>
<dbReference type="InterPro" id="IPR038586">
    <property type="entry name" value="Tctex-1-like_sf"/>
</dbReference>
<dbReference type="Proteomes" id="UP000507470">
    <property type="component" value="Unassembled WGS sequence"/>
</dbReference>
<proteinExistence type="inferred from homology"/>
<dbReference type="Pfam" id="PF03645">
    <property type="entry name" value="Tctex-1"/>
    <property type="match status" value="1"/>
</dbReference>
<dbReference type="GO" id="GO:0005868">
    <property type="term" value="C:cytoplasmic dynein complex"/>
    <property type="evidence" value="ECO:0007669"/>
    <property type="project" value="TreeGrafter"/>
</dbReference>
<dbReference type="CDD" id="cd21451">
    <property type="entry name" value="DLC-like_TCTEX1D"/>
    <property type="match status" value="1"/>
</dbReference>
<keyword evidence="3" id="KW-1185">Reference proteome</keyword>
<dbReference type="PANTHER" id="PTHR21255">
    <property type="entry name" value="T-COMPLEX-ASSOCIATED-TESTIS-EXPRESSED 1/ DYNEIN LIGHT CHAIN"/>
    <property type="match status" value="1"/>
</dbReference>
<dbReference type="GO" id="GO:0045505">
    <property type="term" value="F:dynein intermediate chain binding"/>
    <property type="evidence" value="ECO:0007669"/>
    <property type="project" value="TreeGrafter"/>
</dbReference>
<evidence type="ECO:0000313" key="2">
    <source>
        <dbReference type="EMBL" id="CAC5421353.1"/>
    </source>
</evidence>
<gene>
    <name evidence="2" type="ORF">MCOR_53487</name>
</gene>
<dbReference type="PANTHER" id="PTHR21255:SF65">
    <property type="entry name" value="TCTEX1 DOMAIN-CONTAINING PROTEIN 2"/>
    <property type="match status" value="1"/>
</dbReference>
<dbReference type="EMBL" id="CACVKT020009348">
    <property type="protein sequence ID" value="CAC5421353.1"/>
    <property type="molecule type" value="Genomic_DNA"/>
</dbReference>
<dbReference type="GO" id="GO:0007018">
    <property type="term" value="P:microtubule-based movement"/>
    <property type="evidence" value="ECO:0007669"/>
    <property type="project" value="TreeGrafter"/>
</dbReference>
<dbReference type="InterPro" id="IPR005334">
    <property type="entry name" value="Tctex-1-like"/>
</dbReference>
<sequence length="162" mass="18799">METRLPRLSRFSNLVRNVIKSPHIFKRDDDSSRTETSEEPKIRYENTYRMAPDESIAIKIVNSIMKNTILEMVSGEEEDFLDTEGRGFLCTRLSDDIRQRIKAEYFNSRFRIIVHVTIVQENATISVGSRCLWNDSTDTHTSVTVPFGDSVIIATCYMLYYE</sequence>
<reference evidence="2 3" key="1">
    <citation type="submission" date="2020-06" db="EMBL/GenBank/DDBJ databases">
        <authorList>
            <person name="Li R."/>
            <person name="Bekaert M."/>
        </authorList>
    </citation>
    <scope>NUCLEOTIDE SEQUENCE [LARGE SCALE GENOMIC DNA]</scope>
    <source>
        <strain evidence="3">wild</strain>
    </source>
</reference>
<dbReference type="OrthoDB" id="10248487at2759"/>
<accession>A0A6J8EN53</accession>
<dbReference type="Gene3D" id="3.30.1140.40">
    <property type="entry name" value="Tctex-1"/>
    <property type="match status" value="1"/>
</dbReference>
<organism evidence="2 3">
    <name type="scientific">Mytilus coruscus</name>
    <name type="common">Sea mussel</name>
    <dbReference type="NCBI Taxonomy" id="42192"/>
    <lineage>
        <taxon>Eukaryota</taxon>
        <taxon>Metazoa</taxon>
        <taxon>Spiralia</taxon>
        <taxon>Lophotrochozoa</taxon>
        <taxon>Mollusca</taxon>
        <taxon>Bivalvia</taxon>
        <taxon>Autobranchia</taxon>
        <taxon>Pteriomorphia</taxon>
        <taxon>Mytilida</taxon>
        <taxon>Mytiloidea</taxon>
        <taxon>Mytilidae</taxon>
        <taxon>Mytilinae</taxon>
        <taxon>Mytilus</taxon>
    </lineage>
</organism>
<evidence type="ECO:0000256" key="1">
    <source>
        <dbReference type="ARBA" id="ARBA00005361"/>
    </source>
</evidence>
<evidence type="ECO:0000313" key="3">
    <source>
        <dbReference type="Proteomes" id="UP000507470"/>
    </source>
</evidence>
<name>A0A6J8EN53_MYTCO</name>